<dbReference type="Pfam" id="PF13193">
    <property type="entry name" value="AMP-binding_C"/>
    <property type="match status" value="1"/>
</dbReference>
<dbReference type="SUPFAM" id="SSF47336">
    <property type="entry name" value="ACP-like"/>
    <property type="match status" value="1"/>
</dbReference>
<evidence type="ECO:0000313" key="8">
    <source>
        <dbReference type="Proteomes" id="UP000182783"/>
    </source>
</evidence>
<dbReference type="GO" id="GO:0003824">
    <property type="term" value="F:catalytic activity"/>
    <property type="evidence" value="ECO:0007669"/>
    <property type="project" value="UniProtKB-KW"/>
</dbReference>
<dbReference type="FunFam" id="3.40.50.980:FF:000002">
    <property type="entry name" value="Enterobactin synthetase component F"/>
    <property type="match status" value="1"/>
</dbReference>
<keyword evidence="5" id="KW-0511">Multifunctional enzyme</keyword>
<sequence length="883" mass="100142">MVKGNFFTNVPYLNDVYKKEHQYWLHKLAGLPDKSHFPYEPHKDRHQEGHMETIPFSLDPVHARKLVQISNDSDARLHVLLLAFTSVWLFKYSGQTDIVLGTSIYRQHNEEDFINTVLPIRVQLQNEMRLIDLISLMKQSVSEAARHQNYPFGLMLKQAGLASDVLDVSVIVSNIQDEQYLSGTLSNFTMIVQREESLLQGEIRFNASVYSADTVNQLLEHFHVLLERSLADLHSTVQELSILTEKDRQILEHSNATAADFPEEATIPGLFEECAAKYPNHTAAVFAAERLSYQELNRKSNQAAHHLRRLGVTAESVVALILPPSLEMIIGIMAVLKAGGAYLPIDPDLPAQRIDYILKDSQAGQILTVQSLSLPPGTGESCEVIFLDDPKLEQYSGSNLEHVIHPNDLAYIIYTSGTTGNPKGVMIEHRNVVRLFFHEHNRFDFTCQDTWTLFHSFGFDFSVWEIFGALLHGGKLLLIPKLLKKDYRYVVQELRNEHVTVFNQTPSSFYQFMQEELGDTGEKLSLRYVILGGEALQPGKLEAWRAKYPDTRIINMYGITETTVHTTFKEIGTEQIQSNQNNIGVPFSTVQVYILNQQHEQVPIGTVGEIWVGGEGVARGYMNRAELTEDRFRTCKLVDRWIRLYRTGDLGRYLPSGEMEYAGRRDNQVKIRGFRIELDEISAHLLTVESIKEAVVSVREIEPTAQILVAYVVIKEGREDAFDPVEIRQYLQTRISDYMIPSVLLPISKVPLTLNGKVDYGQLNTLELRQQVKGVLTPPGTEMEHRIAEIWKTILRMDRIGVHSTIFDLGGTSFDVITISKALSEELGQEVPVITLFTYPTISMLAKVLKADSPVTELSADSREASIEEGKRARRQKLRLLKK</sequence>
<accession>A0A1G9Y2V3</accession>
<dbReference type="PROSITE" id="PS50075">
    <property type="entry name" value="CARRIER"/>
    <property type="match status" value="1"/>
</dbReference>
<dbReference type="PRINTS" id="PR00154">
    <property type="entry name" value="AMPBINDING"/>
</dbReference>
<dbReference type="InterPro" id="IPR025110">
    <property type="entry name" value="AMP-bd_C"/>
</dbReference>
<comment type="similarity">
    <text evidence="1">Belongs to the ATP-dependent AMP-binding enzyme family.</text>
</comment>
<dbReference type="SUPFAM" id="SSF52777">
    <property type="entry name" value="CoA-dependent acyltransferases"/>
    <property type="match status" value="1"/>
</dbReference>
<evidence type="ECO:0000256" key="4">
    <source>
        <dbReference type="ARBA" id="ARBA00023194"/>
    </source>
</evidence>
<dbReference type="AlphaFoldDB" id="A0A1G9Y2V3"/>
<dbReference type="EMBL" id="FNGM01000024">
    <property type="protein sequence ID" value="SDN02996.1"/>
    <property type="molecule type" value="Genomic_DNA"/>
</dbReference>
<dbReference type="InterPro" id="IPR000873">
    <property type="entry name" value="AMP-dep_synth/lig_dom"/>
</dbReference>
<keyword evidence="3" id="KW-0597">Phosphoprotein</keyword>
<dbReference type="InterPro" id="IPR020806">
    <property type="entry name" value="PKS_PP-bd"/>
</dbReference>
<dbReference type="Gene3D" id="3.30.559.30">
    <property type="entry name" value="Nonribosomal peptide synthetase, condensation domain"/>
    <property type="match status" value="1"/>
</dbReference>
<dbReference type="SUPFAM" id="SSF56801">
    <property type="entry name" value="Acetyl-CoA synthetase-like"/>
    <property type="match status" value="1"/>
</dbReference>
<dbReference type="Gene3D" id="1.10.1200.10">
    <property type="entry name" value="ACP-like"/>
    <property type="match status" value="1"/>
</dbReference>
<dbReference type="InterPro" id="IPR001242">
    <property type="entry name" value="Condensation_dom"/>
</dbReference>
<dbReference type="Gene3D" id="2.30.38.10">
    <property type="entry name" value="Luciferase, Domain 3"/>
    <property type="match status" value="1"/>
</dbReference>
<keyword evidence="2" id="KW-0596">Phosphopantetheine</keyword>
<reference evidence="7 8" key="1">
    <citation type="submission" date="2016-10" db="EMBL/GenBank/DDBJ databases">
        <authorList>
            <person name="de Groot N.N."/>
        </authorList>
    </citation>
    <scope>NUCLEOTIDE SEQUENCE [LARGE SCALE GENOMIC DNA]</scope>
    <source>
        <strain evidence="7 8">CGMCC 1.10239</strain>
    </source>
</reference>
<dbReference type="RefSeq" id="WP_062525462.1">
    <property type="nucleotide sequence ID" value="NZ_CP048429.1"/>
</dbReference>
<dbReference type="InterPro" id="IPR009081">
    <property type="entry name" value="PP-bd_ACP"/>
</dbReference>
<dbReference type="InterPro" id="IPR010071">
    <property type="entry name" value="AA_adenyl_dom"/>
</dbReference>
<dbReference type="InterPro" id="IPR020845">
    <property type="entry name" value="AMP-binding_CS"/>
</dbReference>
<dbReference type="SMART" id="SM00823">
    <property type="entry name" value="PKS_PP"/>
    <property type="match status" value="1"/>
</dbReference>
<dbReference type="Gene3D" id="3.30.300.30">
    <property type="match status" value="1"/>
</dbReference>
<dbReference type="OrthoDB" id="9765680at2"/>
<dbReference type="Proteomes" id="UP000182783">
    <property type="component" value="Unassembled WGS sequence"/>
</dbReference>
<keyword evidence="4" id="KW-0045">Antibiotic biosynthesis</keyword>
<dbReference type="InterPro" id="IPR020459">
    <property type="entry name" value="AMP-binding"/>
</dbReference>
<feature type="domain" description="Carrier" evidence="6">
    <location>
        <begin position="778"/>
        <end position="853"/>
    </location>
</feature>
<dbReference type="FunFam" id="3.40.50.12780:FF:000012">
    <property type="entry name" value="Non-ribosomal peptide synthetase"/>
    <property type="match status" value="1"/>
</dbReference>
<dbReference type="FunFam" id="3.40.50.980:FF:000001">
    <property type="entry name" value="Non-ribosomal peptide synthetase"/>
    <property type="match status" value="1"/>
</dbReference>
<dbReference type="PANTHER" id="PTHR45527:SF14">
    <property type="entry name" value="PLIPASTATIN SYNTHASE SUBUNIT B"/>
    <property type="match status" value="1"/>
</dbReference>
<dbReference type="InterPro" id="IPR045851">
    <property type="entry name" value="AMP-bd_C_sf"/>
</dbReference>
<evidence type="ECO:0000259" key="6">
    <source>
        <dbReference type="PROSITE" id="PS50075"/>
    </source>
</evidence>
<dbReference type="CDD" id="cd17643">
    <property type="entry name" value="A_NRPS_Cytc1-like"/>
    <property type="match status" value="1"/>
</dbReference>
<dbReference type="InterPro" id="IPR036736">
    <property type="entry name" value="ACP-like_sf"/>
</dbReference>
<dbReference type="Pfam" id="PF00501">
    <property type="entry name" value="AMP-binding"/>
    <property type="match status" value="1"/>
</dbReference>
<dbReference type="GO" id="GO:0043041">
    <property type="term" value="P:amino acid activation for nonribosomal peptide biosynthetic process"/>
    <property type="evidence" value="ECO:0007669"/>
    <property type="project" value="TreeGrafter"/>
</dbReference>
<dbReference type="PANTHER" id="PTHR45527">
    <property type="entry name" value="NONRIBOSOMAL PEPTIDE SYNTHETASE"/>
    <property type="match status" value="1"/>
</dbReference>
<evidence type="ECO:0000313" key="7">
    <source>
        <dbReference type="EMBL" id="SDN02996.1"/>
    </source>
</evidence>
<name>A0A1G9Y2V3_9BACL</name>
<dbReference type="Pfam" id="PF00550">
    <property type="entry name" value="PP-binding"/>
    <property type="match status" value="1"/>
</dbReference>
<dbReference type="GO" id="GO:0031177">
    <property type="term" value="F:phosphopantetheine binding"/>
    <property type="evidence" value="ECO:0007669"/>
    <property type="project" value="InterPro"/>
</dbReference>
<dbReference type="NCBIfam" id="TIGR01733">
    <property type="entry name" value="AA-adenyl-dom"/>
    <property type="match status" value="1"/>
</dbReference>
<evidence type="ECO:0000256" key="5">
    <source>
        <dbReference type="ARBA" id="ARBA00023268"/>
    </source>
</evidence>
<dbReference type="PROSITE" id="PS00455">
    <property type="entry name" value="AMP_BINDING"/>
    <property type="match status" value="1"/>
</dbReference>
<dbReference type="GO" id="GO:0044550">
    <property type="term" value="P:secondary metabolite biosynthetic process"/>
    <property type="evidence" value="ECO:0007669"/>
    <property type="project" value="TreeGrafter"/>
</dbReference>
<dbReference type="GO" id="GO:0005829">
    <property type="term" value="C:cytosol"/>
    <property type="evidence" value="ECO:0007669"/>
    <property type="project" value="TreeGrafter"/>
</dbReference>
<protein>
    <submittedName>
        <fullName evidence="7">Surfactin family lipopeptide synthetase A</fullName>
    </submittedName>
</protein>
<evidence type="ECO:0000256" key="3">
    <source>
        <dbReference type="ARBA" id="ARBA00022553"/>
    </source>
</evidence>
<gene>
    <name evidence="7" type="ORF">SAMN05216191_12419</name>
</gene>
<proteinExistence type="inferred from homology"/>
<dbReference type="Gene3D" id="3.40.50.980">
    <property type="match status" value="2"/>
</dbReference>
<dbReference type="GO" id="GO:0017000">
    <property type="term" value="P:antibiotic biosynthetic process"/>
    <property type="evidence" value="ECO:0007669"/>
    <property type="project" value="UniProtKB-KW"/>
</dbReference>
<evidence type="ECO:0000256" key="2">
    <source>
        <dbReference type="ARBA" id="ARBA00022450"/>
    </source>
</evidence>
<dbReference type="Pfam" id="PF00668">
    <property type="entry name" value="Condensation"/>
    <property type="match status" value="1"/>
</dbReference>
<evidence type="ECO:0000256" key="1">
    <source>
        <dbReference type="ARBA" id="ARBA00006432"/>
    </source>
</evidence>
<organism evidence="7 8">
    <name type="scientific">Paenibacillus jilunlii</name>
    <dbReference type="NCBI Taxonomy" id="682956"/>
    <lineage>
        <taxon>Bacteria</taxon>
        <taxon>Bacillati</taxon>
        <taxon>Bacillota</taxon>
        <taxon>Bacilli</taxon>
        <taxon>Bacillales</taxon>
        <taxon>Paenibacillaceae</taxon>
        <taxon>Paenibacillus</taxon>
    </lineage>
</organism>